<accession>A0A9Q1FDH1</accession>
<protein>
    <submittedName>
        <fullName evidence="1">Uncharacterized protein</fullName>
    </submittedName>
</protein>
<dbReference type="AlphaFoldDB" id="A0A9Q1FDH1"/>
<dbReference type="OrthoDB" id="8046937at2759"/>
<evidence type="ECO:0000313" key="2">
    <source>
        <dbReference type="Proteomes" id="UP001152622"/>
    </source>
</evidence>
<dbReference type="Proteomes" id="UP001152622">
    <property type="component" value="Chromosome 6"/>
</dbReference>
<name>A0A9Q1FDH1_SYNKA</name>
<sequence length="565" mass="64670">MGQEKPVHSHILSDLEVSGLEEENYIDLPSVFTQPEIPVKKENIPQQRDLQKWTYLEQVRLPFIKAEIGLLIGANAHKAIEPWQVIHSQGDGPYVVRTAIGWIVNGPTRREDELQYTVQSFTANRISVASIEELLIQHYNSDFSERSCEDKTEMSQEDRKFLQSVEQSAQLINGHYYISLPFKTKSVKMPNNRTVAEQRATNLKKKLIKNPEFQTDYNAFMQDVISKGYAAKVSIENLWCKDGEVWYIPYHGAYHPKKKKIRVVFDCTATYQGVSLNNQLLQGPDLTNTLVGVLTRFREEPIARMADIDAMFYQVRVPARDSDFLRFLWWPDGGLKGELEEYRMAVHIFGATSSPSCACFALRKTAEDGRDETAEAAETIKINFYMDDCLKSIVSEEQAVALSQSLRSLCSRGGFHLTKWVSNSRRVLSSVPVNERATEVKDLDLSKDALPTERALGVQWCTESDTFRFRVNVLERPATLSVVNFVYDPPGLLAPCILPAKLTLRELCQEKLSWDEEVSERHSQRWFQWLSELQELSSFKIIVSGPQDLTYPAPWMMTVKSERQH</sequence>
<dbReference type="CDD" id="cd01644">
    <property type="entry name" value="RT_pepA17"/>
    <property type="match status" value="1"/>
</dbReference>
<dbReference type="Pfam" id="PF05380">
    <property type="entry name" value="Peptidase_A17"/>
    <property type="match status" value="1"/>
</dbReference>
<organism evidence="1 2">
    <name type="scientific">Synaphobranchus kaupii</name>
    <name type="common">Kaup's arrowtooth eel</name>
    <dbReference type="NCBI Taxonomy" id="118154"/>
    <lineage>
        <taxon>Eukaryota</taxon>
        <taxon>Metazoa</taxon>
        <taxon>Chordata</taxon>
        <taxon>Craniata</taxon>
        <taxon>Vertebrata</taxon>
        <taxon>Euteleostomi</taxon>
        <taxon>Actinopterygii</taxon>
        <taxon>Neopterygii</taxon>
        <taxon>Teleostei</taxon>
        <taxon>Anguilliformes</taxon>
        <taxon>Synaphobranchidae</taxon>
        <taxon>Synaphobranchus</taxon>
    </lineage>
</organism>
<dbReference type="PANTHER" id="PTHR47331">
    <property type="entry name" value="PHD-TYPE DOMAIN-CONTAINING PROTEIN"/>
    <property type="match status" value="1"/>
</dbReference>
<dbReference type="InterPro" id="IPR043502">
    <property type="entry name" value="DNA/RNA_pol_sf"/>
</dbReference>
<comment type="caution">
    <text evidence="1">The sequence shown here is derived from an EMBL/GenBank/DDBJ whole genome shotgun (WGS) entry which is preliminary data.</text>
</comment>
<evidence type="ECO:0000313" key="1">
    <source>
        <dbReference type="EMBL" id="KAJ8356217.1"/>
    </source>
</evidence>
<dbReference type="InterPro" id="IPR008042">
    <property type="entry name" value="Retrotrans_Pao"/>
</dbReference>
<proteinExistence type="predicted"/>
<dbReference type="PANTHER" id="PTHR47331:SF3">
    <property type="match status" value="1"/>
</dbReference>
<gene>
    <name evidence="1" type="ORF">SKAU_G00190110</name>
</gene>
<dbReference type="EMBL" id="JAINUF010000006">
    <property type="protein sequence ID" value="KAJ8356217.1"/>
    <property type="molecule type" value="Genomic_DNA"/>
</dbReference>
<dbReference type="SUPFAM" id="SSF56672">
    <property type="entry name" value="DNA/RNA polymerases"/>
    <property type="match status" value="1"/>
</dbReference>
<reference evidence="1" key="1">
    <citation type="journal article" date="2023" name="Science">
        <title>Genome structures resolve the early diversification of teleost fishes.</title>
        <authorList>
            <person name="Parey E."/>
            <person name="Louis A."/>
            <person name="Montfort J."/>
            <person name="Bouchez O."/>
            <person name="Roques C."/>
            <person name="Iampietro C."/>
            <person name="Lluch J."/>
            <person name="Castinel A."/>
            <person name="Donnadieu C."/>
            <person name="Desvignes T."/>
            <person name="Floi Bucao C."/>
            <person name="Jouanno E."/>
            <person name="Wen M."/>
            <person name="Mejri S."/>
            <person name="Dirks R."/>
            <person name="Jansen H."/>
            <person name="Henkel C."/>
            <person name="Chen W.J."/>
            <person name="Zahm M."/>
            <person name="Cabau C."/>
            <person name="Klopp C."/>
            <person name="Thompson A.W."/>
            <person name="Robinson-Rechavi M."/>
            <person name="Braasch I."/>
            <person name="Lecointre G."/>
            <person name="Bobe J."/>
            <person name="Postlethwait J.H."/>
            <person name="Berthelot C."/>
            <person name="Roest Crollius H."/>
            <person name="Guiguen Y."/>
        </authorList>
    </citation>
    <scope>NUCLEOTIDE SEQUENCE</scope>
    <source>
        <strain evidence="1">WJC10195</strain>
    </source>
</reference>
<keyword evidence="2" id="KW-1185">Reference proteome</keyword>